<proteinExistence type="predicted"/>
<dbReference type="Proteomes" id="UP000092565">
    <property type="component" value="Chromosome"/>
</dbReference>
<keyword evidence="3" id="KW-1185">Reference proteome</keyword>
<evidence type="ECO:0000256" key="1">
    <source>
        <dbReference type="SAM" id="MobiDB-lite"/>
    </source>
</evidence>
<dbReference type="AlphaFoldDB" id="A0A1B0ZQN6"/>
<sequence>MWFNRGGPQRSSGIRENRGGIPPPAPGNPKNQGFCRPMAGASCSLD</sequence>
<organism evidence="2 3">
    <name type="scientific">Phaeobacter gallaeciensis</name>
    <dbReference type="NCBI Taxonomy" id="60890"/>
    <lineage>
        <taxon>Bacteria</taxon>
        <taxon>Pseudomonadati</taxon>
        <taxon>Pseudomonadota</taxon>
        <taxon>Alphaproteobacteria</taxon>
        <taxon>Rhodobacterales</taxon>
        <taxon>Roseobacteraceae</taxon>
        <taxon>Phaeobacter</taxon>
    </lineage>
</organism>
<evidence type="ECO:0000313" key="3">
    <source>
        <dbReference type="Proteomes" id="UP000092565"/>
    </source>
</evidence>
<feature type="region of interest" description="Disordered" evidence="1">
    <location>
        <begin position="1"/>
        <end position="46"/>
    </location>
</feature>
<dbReference type="EMBL" id="CP015124">
    <property type="protein sequence ID" value="ANP36460.1"/>
    <property type="molecule type" value="Genomic_DNA"/>
</dbReference>
<evidence type="ECO:0000313" key="2">
    <source>
        <dbReference type="EMBL" id="ANP36460.1"/>
    </source>
</evidence>
<name>A0A1B0ZQN6_9RHOB</name>
<protein>
    <submittedName>
        <fullName evidence="2">Uncharacterized protein</fullName>
    </submittedName>
</protein>
<accession>A0A1B0ZQN6</accession>
<gene>
    <name evidence="2" type="ORF">JL2886_01551</name>
</gene>
<reference evidence="2 3" key="1">
    <citation type="submission" date="2016-04" db="EMBL/GenBank/DDBJ databases">
        <authorList>
            <person name="Evans L.H."/>
            <person name="Alamgir A."/>
            <person name="Owens N."/>
            <person name="Weber N.D."/>
            <person name="Virtaneva K."/>
            <person name="Barbian K."/>
            <person name="Babar A."/>
            <person name="Rosenke K."/>
        </authorList>
    </citation>
    <scope>NUCLEOTIDE SEQUENCE [LARGE SCALE GENOMIC DNA]</scope>
    <source>
        <strain evidence="2 3">JL2886</strain>
    </source>
</reference>